<reference evidence="2" key="1">
    <citation type="submission" date="2023-06" db="EMBL/GenBank/DDBJ databases">
        <title>Genome-scale phylogeny and comparative genomics of the fungal order Sordariales.</title>
        <authorList>
            <consortium name="Lawrence Berkeley National Laboratory"/>
            <person name="Hensen N."/>
            <person name="Bonometti L."/>
            <person name="Westerberg I."/>
            <person name="Brannstrom I.O."/>
            <person name="Guillou S."/>
            <person name="Cros-Aarteil S."/>
            <person name="Calhoun S."/>
            <person name="Haridas S."/>
            <person name="Kuo A."/>
            <person name="Mondo S."/>
            <person name="Pangilinan J."/>
            <person name="Riley R."/>
            <person name="LaButti K."/>
            <person name="Andreopoulos B."/>
            <person name="Lipzen A."/>
            <person name="Chen C."/>
            <person name="Yanf M."/>
            <person name="Daum C."/>
            <person name="Ng V."/>
            <person name="Clum A."/>
            <person name="Steindorff A."/>
            <person name="Ohm R."/>
            <person name="Martin F."/>
            <person name="Silar P."/>
            <person name="Natvig D."/>
            <person name="Lalanne C."/>
            <person name="Gautier V."/>
            <person name="Ament-velasquez S.L."/>
            <person name="Kruys A."/>
            <person name="Hutchinson M.I."/>
            <person name="Powell A.J."/>
            <person name="Barry K."/>
            <person name="Miller A.N."/>
            <person name="Grigoriev I.V."/>
            <person name="Debuchy R."/>
            <person name="Gladieux P."/>
            <person name="Thoren M.H."/>
            <person name="Johannesson H."/>
        </authorList>
    </citation>
    <scope>NUCLEOTIDE SEQUENCE</scope>
    <source>
        <strain evidence="2">SMH3391-2</strain>
    </source>
</reference>
<evidence type="ECO:0000256" key="1">
    <source>
        <dbReference type="SAM" id="SignalP"/>
    </source>
</evidence>
<dbReference type="Proteomes" id="UP001174934">
    <property type="component" value="Unassembled WGS sequence"/>
</dbReference>
<sequence>MRVSPAILFAAGAMLSLLPQCVLGTPRGRLAALDRPDAIDGYRGPIEFGNRTINAPLDANGQDTYLGVKFFPEAYIPDLCAASCTSTTNYNKKHPDANGHWKECSFFLAYTLLEDGIPQGLYCALYTREYDLSYAANTGSHGITIENGWGFVRDGICTSSIYHHPVTTITHKPVTTITHKPVTTVTHKPVTTITHKPVTTITHAPISTITHKPITTITHKPVTTITHAPITTITHAPVTTVTHRSTTVTLSHPTTATVTRTVGSSVITICPSATRTATAVRTTTATLRPTVTVQTVTTRPTTITRPTTVTTRATTITRPVTTVRTTTRGPVTVSTRTPSVVTITSRRTIVETSRSTRTIRAEATGAAHHDHDHAYGSYEEVVNEDEPAALRPRMLRHNIAY</sequence>
<comment type="caution">
    <text evidence="2">The sequence shown here is derived from an EMBL/GenBank/DDBJ whole genome shotgun (WGS) entry which is preliminary data.</text>
</comment>
<evidence type="ECO:0000313" key="3">
    <source>
        <dbReference type="Proteomes" id="UP001174934"/>
    </source>
</evidence>
<dbReference type="PANTHER" id="PTHR36578">
    <property type="entry name" value="CHROMOSOME 15, WHOLE GENOME SHOTGUN SEQUENCE"/>
    <property type="match status" value="1"/>
</dbReference>
<feature type="signal peptide" evidence="1">
    <location>
        <begin position="1"/>
        <end position="24"/>
    </location>
</feature>
<evidence type="ECO:0000313" key="2">
    <source>
        <dbReference type="EMBL" id="KAK0612534.1"/>
    </source>
</evidence>
<dbReference type="EMBL" id="JAULSR010000009">
    <property type="protein sequence ID" value="KAK0612534.1"/>
    <property type="molecule type" value="Genomic_DNA"/>
</dbReference>
<gene>
    <name evidence="2" type="ORF">B0T17DRAFT_620708</name>
</gene>
<protein>
    <submittedName>
        <fullName evidence="2">Uncharacterized protein</fullName>
    </submittedName>
</protein>
<proteinExistence type="predicted"/>
<dbReference type="PANTHER" id="PTHR36578:SF1">
    <property type="entry name" value="APPLE DOMAIN-CONTAINING PROTEIN"/>
    <property type="match status" value="1"/>
</dbReference>
<name>A0AA39W4U5_9PEZI</name>
<keyword evidence="1" id="KW-0732">Signal</keyword>
<feature type="chain" id="PRO_5041203165" evidence="1">
    <location>
        <begin position="25"/>
        <end position="401"/>
    </location>
</feature>
<organism evidence="2 3">
    <name type="scientific">Bombardia bombarda</name>
    <dbReference type="NCBI Taxonomy" id="252184"/>
    <lineage>
        <taxon>Eukaryota</taxon>
        <taxon>Fungi</taxon>
        <taxon>Dikarya</taxon>
        <taxon>Ascomycota</taxon>
        <taxon>Pezizomycotina</taxon>
        <taxon>Sordariomycetes</taxon>
        <taxon>Sordariomycetidae</taxon>
        <taxon>Sordariales</taxon>
        <taxon>Lasiosphaeriaceae</taxon>
        <taxon>Bombardia</taxon>
    </lineage>
</organism>
<accession>A0AA39W4U5</accession>
<keyword evidence="3" id="KW-1185">Reference proteome</keyword>
<dbReference type="AlphaFoldDB" id="A0AA39W4U5"/>